<proteinExistence type="predicted"/>
<sequence>MSTDPPGSQPNHERSRHWITDVQVTPGNSDPNCKFSARLFIDDELVCDLPAIDSTRPLQWSGLLLCNVSPASTLTLRLCKSIKDKPRYFNFPPYVISDTDEETGEATLELPKAVWVITIKSLTPTVANQLFPDELKRFNAIEGVYDSLQTEATLKYLFKHTLQFASIVAKALPASIANVSFLIYMKAWELLEQQAQLDETVQAILRGLTRIRDIVEVVSQASNSMLTTFMSQSKEVIYGILALLEDASTYIFSQHTVNDLAYVPVEDAKATVKSDLLKFNPPANLNI</sequence>
<evidence type="ECO:0000313" key="2">
    <source>
        <dbReference type="Proteomes" id="UP000663841"/>
    </source>
</evidence>
<evidence type="ECO:0008006" key="3">
    <source>
        <dbReference type="Google" id="ProtNLM"/>
    </source>
</evidence>
<protein>
    <recommendedName>
        <fullName evidence="3">Vegetative incompatibility protein HET-E-1</fullName>
    </recommendedName>
</protein>
<dbReference type="AlphaFoldDB" id="A0A8H3BIU5"/>
<name>A0A8H3BIU5_9AGAM</name>
<organism evidence="1 2">
    <name type="scientific">Rhizoctonia solani</name>
    <dbReference type="NCBI Taxonomy" id="456999"/>
    <lineage>
        <taxon>Eukaryota</taxon>
        <taxon>Fungi</taxon>
        <taxon>Dikarya</taxon>
        <taxon>Basidiomycota</taxon>
        <taxon>Agaricomycotina</taxon>
        <taxon>Agaricomycetes</taxon>
        <taxon>Cantharellales</taxon>
        <taxon>Ceratobasidiaceae</taxon>
        <taxon>Rhizoctonia</taxon>
    </lineage>
</organism>
<comment type="caution">
    <text evidence="1">The sequence shown here is derived from an EMBL/GenBank/DDBJ whole genome shotgun (WGS) entry which is preliminary data.</text>
</comment>
<gene>
    <name evidence="1" type="ORF">RDB_LOCUS143306</name>
</gene>
<dbReference type="Proteomes" id="UP000663841">
    <property type="component" value="Unassembled WGS sequence"/>
</dbReference>
<reference evidence="1" key="1">
    <citation type="submission" date="2021-01" db="EMBL/GenBank/DDBJ databases">
        <authorList>
            <person name="Kaushik A."/>
        </authorList>
    </citation>
    <scope>NUCLEOTIDE SEQUENCE</scope>
    <source>
        <strain evidence="1">AG3-T5</strain>
    </source>
</reference>
<accession>A0A8H3BIU5</accession>
<evidence type="ECO:0000313" key="1">
    <source>
        <dbReference type="EMBL" id="CAE6458077.1"/>
    </source>
</evidence>
<dbReference type="EMBL" id="CAJMWW010000214">
    <property type="protein sequence ID" value="CAE6458077.1"/>
    <property type="molecule type" value="Genomic_DNA"/>
</dbReference>